<sequence>MRFEYTNDSVKMIYSWIHNNHDPCEVEDLAHSRLPLELRNSIVDSVDRHTNKQSIKASLRLSLEELDNDSQVPDKSLRNAVRCDFEALMVAASPDQFETQ</sequence>
<dbReference type="EMBL" id="LT554026">
    <property type="protein sequence ID" value="SAM02976.1"/>
    <property type="molecule type" value="Genomic_DNA"/>
</dbReference>
<evidence type="ECO:0000313" key="2">
    <source>
        <dbReference type="Proteomes" id="UP000078561"/>
    </source>
</evidence>
<organism evidence="1">
    <name type="scientific">Absidia glauca</name>
    <name type="common">Pin mould</name>
    <dbReference type="NCBI Taxonomy" id="4829"/>
    <lineage>
        <taxon>Eukaryota</taxon>
        <taxon>Fungi</taxon>
        <taxon>Fungi incertae sedis</taxon>
        <taxon>Mucoromycota</taxon>
        <taxon>Mucoromycotina</taxon>
        <taxon>Mucoromycetes</taxon>
        <taxon>Mucorales</taxon>
        <taxon>Cunninghamellaceae</taxon>
        <taxon>Absidia</taxon>
    </lineage>
</organism>
<dbReference type="InParanoid" id="A0A168PTZ9"/>
<protein>
    <submittedName>
        <fullName evidence="1">Uncharacterized protein</fullName>
    </submittedName>
</protein>
<accession>A0A168PTZ9</accession>
<dbReference type="Proteomes" id="UP000078561">
    <property type="component" value="Unassembled WGS sequence"/>
</dbReference>
<reference evidence="1" key="1">
    <citation type="submission" date="2016-04" db="EMBL/GenBank/DDBJ databases">
        <authorList>
            <person name="Evans L.H."/>
            <person name="Alamgir A."/>
            <person name="Owens N."/>
            <person name="Weber N.D."/>
            <person name="Virtaneva K."/>
            <person name="Barbian K."/>
            <person name="Babar A."/>
            <person name="Rosenke K."/>
        </authorList>
    </citation>
    <scope>NUCLEOTIDE SEQUENCE [LARGE SCALE GENOMIC DNA]</scope>
    <source>
        <strain evidence="1">CBS 101.48</strain>
    </source>
</reference>
<keyword evidence="2" id="KW-1185">Reference proteome</keyword>
<evidence type="ECO:0000313" key="1">
    <source>
        <dbReference type="EMBL" id="SAM02976.1"/>
    </source>
</evidence>
<proteinExistence type="predicted"/>
<dbReference type="AlphaFoldDB" id="A0A168PTZ9"/>
<gene>
    <name evidence="1" type="primary">ABSGL_08793.1 scaffold 10439</name>
</gene>
<name>A0A168PTZ9_ABSGL</name>